<dbReference type="AlphaFoldDB" id="A0A062XX19"/>
<keyword evidence="2" id="KW-1185">Reference proteome</keyword>
<accession>A0A062XX19</accession>
<protein>
    <submittedName>
        <fullName evidence="1">Uncharacterized protein</fullName>
    </submittedName>
</protein>
<evidence type="ECO:0000313" key="1">
    <source>
        <dbReference type="EMBL" id="KDA53055.1"/>
    </source>
</evidence>
<comment type="caution">
    <text evidence="1">The sequence shown here is derived from an EMBL/GenBank/DDBJ whole genome shotgun (WGS) entry which is preliminary data.</text>
</comment>
<dbReference type="EMBL" id="JMFG01000035">
    <property type="protein sequence ID" value="KDA53055.1"/>
    <property type="molecule type" value="Genomic_DNA"/>
</dbReference>
<reference evidence="1 2" key="1">
    <citation type="submission" date="2014-04" db="EMBL/GenBank/DDBJ databases">
        <title>The Genome Sequence of Thermoanaerobaculum aquaticum MP-01, The First Cultivated Group 23 Acidobacterium.</title>
        <authorList>
            <person name="Stamps B.W."/>
            <person name="Losey N.A."/>
            <person name="Lawson P.A."/>
            <person name="Stevenson B.S."/>
        </authorList>
    </citation>
    <scope>NUCLEOTIDE SEQUENCE [LARGE SCALE GENOMIC DNA]</scope>
    <source>
        <strain evidence="1 2">MP-01</strain>
    </source>
</reference>
<dbReference type="Proteomes" id="UP000027284">
    <property type="component" value="Unassembled WGS sequence"/>
</dbReference>
<dbReference type="STRING" id="1312852.EG19_08040"/>
<evidence type="ECO:0000313" key="2">
    <source>
        <dbReference type="Proteomes" id="UP000027284"/>
    </source>
</evidence>
<sequence>MLLPPRTVAPSGEGARQNLSCWLEVTLVLRLSLPEWGMEELAFAHWAAPWEGKTAGLAWRRFEPGRWAALSGMPEGVDEVSLSVAEAESVVREVMELLPGEMYHQPALGLVSAFDESFSAFRHRCLKAVARTVQEGLLRRDPAAAQVVAQVIDGIERKTLAPEERQLLEARVGFAFYPEGREPSLPSENLMIEGGKGWRG</sequence>
<gene>
    <name evidence="1" type="ORF">EG19_08040</name>
</gene>
<organism evidence="1 2">
    <name type="scientific">Thermoanaerobaculum aquaticum</name>
    <dbReference type="NCBI Taxonomy" id="1312852"/>
    <lineage>
        <taxon>Bacteria</taxon>
        <taxon>Pseudomonadati</taxon>
        <taxon>Acidobacteriota</taxon>
        <taxon>Thermoanaerobaculia</taxon>
        <taxon>Thermoanaerobaculales</taxon>
        <taxon>Thermoanaerobaculaceae</taxon>
        <taxon>Thermoanaerobaculum</taxon>
    </lineage>
</organism>
<proteinExistence type="predicted"/>
<name>A0A062XX19_9BACT</name>